<dbReference type="NCBIfam" id="NF033419">
    <property type="entry name" value="T6SS_TagK_dom"/>
    <property type="match status" value="1"/>
</dbReference>
<organism evidence="1 2">
    <name type="scientific">Lelliottia amnigena</name>
    <name type="common">Enterobacter amnigenus</name>
    <dbReference type="NCBI Taxonomy" id="61646"/>
    <lineage>
        <taxon>Bacteria</taxon>
        <taxon>Pseudomonadati</taxon>
        <taxon>Pseudomonadota</taxon>
        <taxon>Gammaproteobacteria</taxon>
        <taxon>Enterobacterales</taxon>
        <taxon>Enterobacteriaceae</taxon>
        <taxon>Lelliottia</taxon>
    </lineage>
</organism>
<name>A0ABU7UG49_LELAM</name>
<evidence type="ECO:0000313" key="2">
    <source>
        <dbReference type="Proteomes" id="UP001335910"/>
    </source>
</evidence>
<reference evidence="1 2" key="1">
    <citation type="submission" date="2023-10" db="EMBL/GenBank/DDBJ databases">
        <title>Wastewater isolates of ESBL- and carbapenemase-producing Gram-negative bacteria from New Zealand.</title>
        <authorList>
            <person name="Straub C."/>
            <person name="Weaver L."/>
            <person name="Cornelius A."/>
            <person name="Mcgill E."/>
            <person name="Dyet K."/>
            <person name="White L."/>
            <person name="Pattis I."/>
        </authorList>
    </citation>
    <scope>NUCLEOTIDE SEQUENCE [LARGE SCALE GENOMIC DNA]</scope>
    <source>
        <strain evidence="1 2">ESBL35</strain>
    </source>
</reference>
<dbReference type="EMBL" id="JAZKLI010000001">
    <property type="protein sequence ID" value="MEE9685084.1"/>
    <property type="molecule type" value="Genomic_DNA"/>
</dbReference>
<dbReference type="InterPro" id="IPR047914">
    <property type="entry name" value="TagK-like_C"/>
</dbReference>
<accession>A0ABU7UG49</accession>
<dbReference type="Proteomes" id="UP001335910">
    <property type="component" value="Unassembled WGS sequence"/>
</dbReference>
<dbReference type="RefSeq" id="WP_331390230.1">
    <property type="nucleotide sequence ID" value="NZ_JAZKLB010000001.1"/>
</dbReference>
<comment type="caution">
    <text evidence="1">The sequence shown here is derived from an EMBL/GenBank/DDBJ whole genome shotgun (WGS) entry which is preliminary data.</text>
</comment>
<protein>
    <submittedName>
        <fullName evidence="1">TagK domain-containing protein</fullName>
    </submittedName>
</protein>
<gene>
    <name evidence="1" type="ORF">V4839_16615</name>
</gene>
<keyword evidence="2" id="KW-1185">Reference proteome</keyword>
<evidence type="ECO:0000313" key="1">
    <source>
        <dbReference type="EMBL" id="MEE9685084.1"/>
    </source>
</evidence>
<sequence>MQASSSAVDTVVFQRQGELVEIVNYLRSQPCYIDGRALRYEEANLTGVGAMIQIGRYGIALENEATGESLNHLLDLSEDSLGDTRIPELDAILQNSILHMMAEPEGEASDVLKILEKEFRQALIWGVQPPQTHRSKPVAANRFAERMFNFDALQAQVQSTTVTHCIFESNTLIDKVFSELNISEQDVFNQEDTEQCDVLRLLAPEEMHYDMKKRIPDLLLKEIYQADLDTQLQ</sequence>
<proteinExistence type="predicted"/>